<dbReference type="Pfam" id="PF01370">
    <property type="entry name" value="Epimerase"/>
    <property type="match status" value="1"/>
</dbReference>
<dbReference type="Proteomes" id="UP000307217">
    <property type="component" value="Unassembled WGS sequence"/>
</dbReference>
<protein>
    <submittedName>
        <fullName evidence="2">NAD(P)-dependent oxidoreductase</fullName>
    </submittedName>
</protein>
<comment type="caution">
    <text evidence="2">The sequence shown here is derived from an EMBL/GenBank/DDBJ whole genome shotgun (WGS) entry which is preliminary data.</text>
</comment>
<dbReference type="CDD" id="cd08946">
    <property type="entry name" value="SDR_e"/>
    <property type="match status" value="1"/>
</dbReference>
<dbReference type="OrthoDB" id="9803010at2"/>
<dbReference type="EMBL" id="PNBX01000082">
    <property type="protein sequence ID" value="TMO65920.1"/>
    <property type="molecule type" value="Genomic_DNA"/>
</dbReference>
<proteinExistence type="predicted"/>
<accession>A0A5S3V5U4</accession>
<dbReference type="InterPro" id="IPR001509">
    <property type="entry name" value="Epimerase_deHydtase"/>
</dbReference>
<dbReference type="InterPro" id="IPR050177">
    <property type="entry name" value="Lipid_A_modif_metabolic_enz"/>
</dbReference>
<dbReference type="Gene3D" id="3.40.50.720">
    <property type="entry name" value="NAD(P)-binding Rossmann-like Domain"/>
    <property type="match status" value="1"/>
</dbReference>
<feature type="domain" description="NAD-dependent epimerase/dehydratase" evidence="1">
    <location>
        <begin position="3"/>
        <end position="166"/>
    </location>
</feature>
<dbReference type="RefSeq" id="WP_138592961.1">
    <property type="nucleotide sequence ID" value="NZ_PNBX01000082.1"/>
</dbReference>
<dbReference type="InterPro" id="IPR036291">
    <property type="entry name" value="NAD(P)-bd_dom_sf"/>
</dbReference>
<dbReference type="PANTHER" id="PTHR43245:SF54">
    <property type="entry name" value="BLL0593 PROTEIN"/>
    <property type="match status" value="1"/>
</dbReference>
<evidence type="ECO:0000313" key="3">
    <source>
        <dbReference type="Proteomes" id="UP000307217"/>
    </source>
</evidence>
<dbReference type="SUPFAM" id="SSF51735">
    <property type="entry name" value="NAD(P)-binding Rossmann-fold domains"/>
    <property type="match status" value="1"/>
</dbReference>
<evidence type="ECO:0000259" key="1">
    <source>
        <dbReference type="Pfam" id="PF01370"/>
    </source>
</evidence>
<sequence>MKILITGSAGRVGRAIYIKLMQHHDVIGVDTIPCSTVNIVADIRDTPKIIHALKGVDAIIHSAALHAPHVGLATEQDFIQTNINATEQLALEGIKQNIKHFVFTSTTALYGLASTPQGQAGWVNEHTKPQPKTIYHTSKIEAENKLKRISQLFNLPITVLRMSRCFPEPANFMSVYRLTRGIDVRDVAHAHACAISARLTGFRTYIISGHTPFDRDDCIALFHNAGDMLQKKAPDLAKAFAQRHWPLPNTLDRVYDSALAQKDLQWQPKYGYQSVIDMLDSELPEVLPPVHFTNTIQRI</sequence>
<dbReference type="AlphaFoldDB" id="A0A5S3V5U4"/>
<reference evidence="3" key="2">
    <citation type="submission" date="2019-06" db="EMBL/GenBank/DDBJ databases">
        <title>Co-occurence of chitin degradation, pigmentation and bioactivity in marine Pseudoalteromonas.</title>
        <authorList>
            <person name="Sonnenschein E.C."/>
            <person name="Bech P.K."/>
        </authorList>
    </citation>
    <scope>NUCLEOTIDE SEQUENCE [LARGE SCALE GENOMIC DNA]</scope>
    <source>
        <strain evidence="3">S3790</strain>
    </source>
</reference>
<organism evidence="2 3">
    <name type="scientific">Pseudoalteromonas aurantia</name>
    <dbReference type="NCBI Taxonomy" id="43654"/>
    <lineage>
        <taxon>Bacteria</taxon>
        <taxon>Pseudomonadati</taxon>
        <taxon>Pseudomonadota</taxon>
        <taxon>Gammaproteobacteria</taxon>
        <taxon>Alteromonadales</taxon>
        <taxon>Pseudoalteromonadaceae</taxon>
        <taxon>Pseudoalteromonas</taxon>
    </lineage>
</organism>
<reference evidence="2 3" key="1">
    <citation type="submission" date="2018-01" db="EMBL/GenBank/DDBJ databases">
        <authorList>
            <person name="Paulsen S."/>
            <person name="Gram L.K."/>
        </authorList>
    </citation>
    <scope>NUCLEOTIDE SEQUENCE [LARGE SCALE GENOMIC DNA]</scope>
    <source>
        <strain evidence="2 3">S3790</strain>
    </source>
</reference>
<gene>
    <name evidence="2" type="ORF">CWC19_17000</name>
</gene>
<dbReference type="PANTHER" id="PTHR43245">
    <property type="entry name" value="BIFUNCTIONAL POLYMYXIN RESISTANCE PROTEIN ARNA"/>
    <property type="match status" value="1"/>
</dbReference>
<evidence type="ECO:0000313" key="2">
    <source>
        <dbReference type="EMBL" id="TMO65920.1"/>
    </source>
</evidence>
<name>A0A5S3V5U4_9GAMM</name>